<evidence type="ECO:0000313" key="2">
    <source>
        <dbReference type="Proteomes" id="UP000269692"/>
    </source>
</evidence>
<accession>A0A3L7AHK0</accession>
<gene>
    <name evidence="1" type="ORF">D9R14_07680</name>
</gene>
<name>A0A3L7AHK0_9HYPH</name>
<sequence length="84" mass="9012">MSQPVTIHVVQAFDEMDGFPVAEEPIACQSAAQARAKAQALKHTKLGVIAWSRTSPNPDLGEWGPPVLLARFGAIPDDFEGTEP</sequence>
<comment type="caution">
    <text evidence="1">The sequence shown here is derived from an EMBL/GenBank/DDBJ whole genome shotgun (WGS) entry which is preliminary data.</text>
</comment>
<organism evidence="1 2">
    <name type="scientific">Xanthobacter tagetidis</name>
    <dbReference type="NCBI Taxonomy" id="60216"/>
    <lineage>
        <taxon>Bacteria</taxon>
        <taxon>Pseudomonadati</taxon>
        <taxon>Pseudomonadota</taxon>
        <taxon>Alphaproteobacteria</taxon>
        <taxon>Hyphomicrobiales</taxon>
        <taxon>Xanthobacteraceae</taxon>
        <taxon>Xanthobacter</taxon>
    </lineage>
</organism>
<dbReference type="OrthoDB" id="7949440at2"/>
<dbReference type="Proteomes" id="UP000269692">
    <property type="component" value="Unassembled WGS sequence"/>
</dbReference>
<protein>
    <submittedName>
        <fullName evidence="1">Uncharacterized protein</fullName>
    </submittedName>
</protein>
<dbReference type="RefSeq" id="WP_121622744.1">
    <property type="nucleotide sequence ID" value="NZ_JACIIW010000001.1"/>
</dbReference>
<keyword evidence="2" id="KW-1185">Reference proteome</keyword>
<dbReference type="EMBL" id="RCTF01000005">
    <property type="protein sequence ID" value="RLP79534.1"/>
    <property type="molecule type" value="Genomic_DNA"/>
</dbReference>
<reference evidence="1 2" key="1">
    <citation type="submission" date="2018-10" db="EMBL/GenBank/DDBJ databases">
        <title>Xanthobacter tagetidis genome sequencing and assembly.</title>
        <authorList>
            <person name="Maclea K.S."/>
            <person name="Goen A.E."/>
            <person name="Fatima S.A."/>
        </authorList>
    </citation>
    <scope>NUCLEOTIDE SEQUENCE [LARGE SCALE GENOMIC DNA]</scope>
    <source>
        <strain evidence="1 2">ATCC 700314</strain>
    </source>
</reference>
<proteinExistence type="predicted"/>
<dbReference type="AlphaFoldDB" id="A0A3L7AHK0"/>
<evidence type="ECO:0000313" key="1">
    <source>
        <dbReference type="EMBL" id="RLP79534.1"/>
    </source>
</evidence>